<comment type="function">
    <text evidence="7">The light-harvesting complex (LHC) functions as a light receptor, it captures and delivers excitation energy to photosystems with which it is closely associated.</text>
</comment>
<keyword evidence="7" id="KW-0603">Photosystem I</keyword>
<evidence type="ECO:0000313" key="9">
    <source>
        <dbReference type="Proteomes" id="UP001497444"/>
    </source>
</evidence>
<keyword evidence="7" id="KW-0604">Photosystem II</keyword>
<accession>A0ABP0VB53</accession>
<dbReference type="SUPFAM" id="SSF103511">
    <property type="entry name" value="Chlorophyll a-b binding protein"/>
    <property type="match status" value="1"/>
</dbReference>
<dbReference type="InterPro" id="IPR001344">
    <property type="entry name" value="Chloro_AB-bd_pln"/>
</dbReference>
<dbReference type="PANTHER" id="PTHR21649">
    <property type="entry name" value="CHLOROPHYLL A/B BINDING PROTEIN"/>
    <property type="match status" value="1"/>
</dbReference>
<keyword evidence="7" id="KW-0793">Thylakoid</keyword>
<keyword evidence="2 7" id="KW-0148">Chlorophyll</keyword>
<proteinExistence type="inferred from homology"/>
<keyword evidence="5 7" id="KW-0934">Plastid</keyword>
<comment type="similarity">
    <text evidence="7">Belongs to the light-harvesting chlorophyll a/b-binding (LHC) protein family.</text>
</comment>
<dbReference type="EMBL" id="CAXAQS010000327">
    <property type="protein sequence ID" value="CAK9251143.1"/>
    <property type="molecule type" value="Genomic_DNA"/>
</dbReference>
<dbReference type="InterPro" id="IPR022796">
    <property type="entry name" value="Chloroa_b-bind"/>
</dbReference>
<dbReference type="Pfam" id="PF00504">
    <property type="entry name" value="Chloroa_b-bind"/>
    <property type="match status" value="1"/>
</dbReference>
<evidence type="ECO:0000256" key="1">
    <source>
        <dbReference type="ARBA" id="ARBA00004334"/>
    </source>
</evidence>
<reference evidence="8" key="1">
    <citation type="submission" date="2024-02" db="EMBL/GenBank/DDBJ databases">
        <authorList>
            <consortium name="ELIXIR-Norway"/>
            <consortium name="Elixir Norway"/>
        </authorList>
    </citation>
    <scope>NUCLEOTIDE SEQUENCE</scope>
</reference>
<evidence type="ECO:0000256" key="7">
    <source>
        <dbReference type="RuleBase" id="RU363080"/>
    </source>
</evidence>
<comment type="subcellular location">
    <subcellularLocation>
        <location evidence="1 7">Plastid</location>
        <location evidence="1 7">Chloroplast thylakoid membrane</location>
    </subcellularLocation>
</comment>
<evidence type="ECO:0000256" key="4">
    <source>
        <dbReference type="ARBA" id="ARBA00022531"/>
    </source>
</evidence>
<keyword evidence="4 7" id="KW-0602">Photosynthesis</keyword>
<evidence type="ECO:0000256" key="6">
    <source>
        <dbReference type="ARBA" id="ARBA00022991"/>
    </source>
</evidence>
<protein>
    <recommendedName>
        <fullName evidence="7">Chlorophyll a-b binding protein, chloroplastic</fullName>
    </recommendedName>
</protein>
<keyword evidence="3 7" id="KW-0150">Chloroplast</keyword>
<organism evidence="8 9">
    <name type="scientific">Sphagnum jensenii</name>
    <dbReference type="NCBI Taxonomy" id="128206"/>
    <lineage>
        <taxon>Eukaryota</taxon>
        <taxon>Viridiplantae</taxon>
        <taxon>Streptophyta</taxon>
        <taxon>Embryophyta</taxon>
        <taxon>Bryophyta</taxon>
        <taxon>Sphagnophytina</taxon>
        <taxon>Sphagnopsida</taxon>
        <taxon>Sphagnales</taxon>
        <taxon>Sphagnaceae</taxon>
        <taxon>Sphagnum</taxon>
    </lineage>
</organism>
<sequence length="125" mass="13575">MLAALGLSVQPVLHLPDPVFDSTSGYGVVTKLYQERPEAIWQILLALAAIETVSLFKNGQGVAGDLGFDPLDLQTKLKFKEDPAKAAEIQLQEIKNGRLAMIGTSALLLQEVVTGYGPYEQLLKH</sequence>
<evidence type="ECO:0000313" key="8">
    <source>
        <dbReference type="EMBL" id="CAK9251143.1"/>
    </source>
</evidence>
<name>A0ABP0VB53_9BRYO</name>
<gene>
    <name evidence="8" type="ORF">CSSPJE1EN1_LOCUS26521</name>
</gene>
<keyword evidence="6 7" id="KW-0157">Chromophore</keyword>
<evidence type="ECO:0000256" key="3">
    <source>
        <dbReference type="ARBA" id="ARBA00022528"/>
    </source>
</evidence>
<evidence type="ECO:0000256" key="2">
    <source>
        <dbReference type="ARBA" id="ARBA00022494"/>
    </source>
</evidence>
<dbReference type="Gene3D" id="1.10.3460.10">
    <property type="entry name" value="Chlorophyll a/b binding protein domain"/>
    <property type="match status" value="1"/>
</dbReference>
<evidence type="ECO:0000256" key="5">
    <source>
        <dbReference type="ARBA" id="ARBA00022640"/>
    </source>
</evidence>
<keyword evidence="9" id="KW-1185">Reference proteome</keyword>
<dbReference type="Proteomes" id="UP001497444">
    <property type="component" value="Unassembled WGS sequence"/>
</dbReference>
<comment type="caution">
    <text evidence="8">The sequence shown here is derived from an EMBL/GenBank/DDBJ whole genome shotgun (WGS) entry which is preliminary data.</text>
</comment>